<dbReference type="EMBL" id="AP022560">
    <property type="protein sequence ID" value="BBX00922.1"/>
    <property type="molecule type" value="Genomic_DNA"/>
</dbReference>
<sequence>MSGDPELIDRGRAVAERVARFDAGDYPVTDDDWAQIPLPPEPPDDERTSTVPHNGADSISDRADANNVAEHGDHEEQVIENRMRVLRIEREARRRLDEQDRPAVTPPPVRSLDELLAEPDTAARYRIDQLALLNGRVLMSAQFKAGKTTLVGNLLGSLSDQQPFLGQFDIPMPPRRIALIDTELDDNTLRRWLRDQNIANRAALADVAGLRGRVASLNLLDDRIRAQWATRLRDLGVEYLVLDCLRPVLDALGLDEHRDAGQFLVAFDALLIEADIPDALIVQHMGHTNERARGDSRLQDWPDAIWRLVREDDNPGSPRFFSAYGRDVDVPEGRLSFDPINRRLTYAAGSRHDAKIEAAEHDVVAALARHHGEGLSGRDIEAATTDSEHTRRALRDALKAAVARGLVTVDNGPHRSKLHRIANPCAVCHYPLTAGQTGQHLECGTTQ</sequence>
<accession>A0AAD1H8I7</accession>
<gene>
    <name evidence="2" type="ORF">MMOR_18580</name>
</gene>
<feature type="region of interest" description="Disordered" evidence="1">
    <location>
        <begin position="21"/>
        <end position="62"/>
    </location>
</feature>
<dbReference type="Pfam" id="PF13481">
    <property type="entry name" value="AAA_25"/>
    <property type="match status" value="1"/>
</dbReference>
<evidence type="ECO:0000313" key="3">
    <source>
        <dbReference type="Proteomes" id="UP000466681"/>
    </source>
</evidence>
<evidence type="ECO:0008006" key="4">
    <source>
        <dbReference type="Google" id="ProtNLM"/>
    </source>
</evidence>
<dbReference type="AlphaFoldDB" id="A0AAD1H8I7"/>
<dbReference type="Proteomes" id="UP000466681">
    <property type="component" value="Chromosome"/>
</dbReference>
<dbReference type="SUPFAM" id="SSF52540">
    <property type="entry name" value="P-loop containing nucleoside triphosphate hydrolases"/>
    <property type="match status" value="1"/>
</dbReference>
<evidence type="ECO:0000256" key="1">
    <source>
        <dbReference type="SAM" id="MobiDB-lite"/>
    </source>
</evidence>
<organism evidence="2 3">
    <name type="scientific">Mycolicibacterium moriokaense</name>
    <dbReference type="NCBI Taxonomy" id="39691"/>
    <lineage>
        <taxon>Bacteria</taxon>
        <taxon>Bacillati</taxon>
        <taxon>Actinomycetota</taxon>
        <taxon>Actinomycetes</taxon>
        <taxon>Mycobacteriales</taxon>
        <taxon>Mycobacteriaceae</taxon>
        <taxon>Mycolicibacterium</taxon>
    </lineage>
</organism>
<proteinExistence type="predicted"/>
<protein>
    <recommendedName>
        <fullName evidence="4">AAA domain-containing protein</fullName>
    </recommendedName>
</protein>
<evidence type="ECO:0000313" key="2">
    <source>
        <dbReference type="EMBL" id="BBX00922.1"/>
    </source>
</evidence>
<dbReference type="KEGG" id="mmor:MMOR_18580"/>
<name>A0AAD1H8I7_9MYCO</name>
<keyword evidence="3" id="KW-1185">Reference proteome</keyword>
<dbReference type="Gene3D" id="3.40.50.300">
    <property type="entry name" value="P-loop containing nucleotide triphosphate hydrolases"/>
    <property type="match status" value="1"/>
</dbReference>
<dbReference type="RefSeq" id="WP_083157809.1">
    <property type="nucleotide sequence ID" value="NZ_AP022560.1"/>
</dbReference>
<dbReference type="InterPro" id="IPR027417">
    <property type="entry name" value="P-loop_NTPase"/>
</dbReference>
<reference evidence="2 3" key="1">
    <citation type="journal article" date="2019" name="Emerg. Microbes Infect.">
        <title>Comprehensive subspecies identification of 175 nontuberculous mycobacteria species based on 7547 genomic profiles.</title>
        <authorList>
            <person name="Matsumoto Y."/>
            <person name="Kinjo T."/>
            <person name="Motooka D."/>
            <person name="Nabeya D."/>
            <person name="Jung N."/>
            <person name="Uechi K."/>
            <person name="Horii T."/>
            <person name="Iida T."/>
            <person name="Fujita J."/>
            <person name="Nakamura S."/>
        </authorList>
    </citation>
    <scope>NUCLEOTIDE SEQUENCE [LARGE SCALE GENOMIC DNA]</scope>
    <source>
        <strain evidence="2 3">JCM 6375</strain>
    </source>
</reference>